<feature type="region of interest" description="Disordered" evidence="1">
    <location>
        <begin position="388"/>
        <end position="425"/>
    </location>
</feature>
<reference evidence="5" key="1">
    <citation type="journal article" date="2019" name="Int. J. Syst. Evol. Microbiol.">
        <title>The Global Catalogue of Microorganisms (GCM) 10K type strain sequencing project: providing services to taxonomists for standard genome sequencing and annotation.</title>
        <authorList>
            <consortium name="The Broad Institute Genomics Platform"/>
            <consortium name="The Broad Institute Genome Sequencing Center for Infectious Disease"/>
            <person name="Wu L."/>
            <person name="Ma J."/>
        </authorList>
    </citation>
    <scope>NUCLEOTIDE SEQUENCE [LARGE SCALE GENOMIC DNA]</scope>
    <source>
        <strain evidence="5">KCTC 52141</strain>
    </source>
</reference>
<keyword evidence="2" id="KW-1133">Transmembrane helix</keyword>
<evidence type="ECO:0000256" key="2">
    <source>
        <dbReference type="SAM" id="Phobius"/>
    </source>
</evidence>
<gene>
    <name evidence="4" type="ORF">ACFOEB_12180</name>
</gene>
<keyword evidence="2" id="KW-0812">Transmembrane</keyword>
<protein>
    <submittedName>
        <fullName evidence="4">AsmA family protein</fullName>
    </submittedName>
</protein>
<feature type="transmembrane region" description="Helical" evidence="2">
    <location>
        <begin position="7"/>
        <end position="26"/>
    </location>
</feature>
<dbReference type="InterPro" id="IPR052894">
    <property type="entry name" value="AsmA-related"/>
</dbReference>
<comment type="caution">
    <text evidence="4">The sequence shown here is derived from an EMBL/GenBank/DDBJ whole genome shotgun (WGS) entry which is preliminary data.</text>
</comment>
<keyword evidence="5" id="KW-1185">Reference proteome</keyword>
<evidence type="ECO:0000313" key="5">
    <source>
        <dbReference type="Proteomes" id="UP001595548"/>
    </source>
</evidence>
<dbReference type="InterPro" id="IPR007844">
    <property type="entry name" value="AsmA"/>
</dbReference>
<evidence type="ECO:0000313" key="4">
    <source>
        <dbReference type="EMBL" id="MFC3155962.1"/>
    </source>
</evidence>
<dbReference type="PANTHER" id="PTHR30441:SF4">
    <property type="entry name" value="PROTEIN ASMA"/>
    <property type="match status" value="1"/>
</dbReference>
<sequence length="764" mass="81892">MKTLLKVLVVLLLLIVLAVAALFFWLDPNIFKPRIKSLAAEQGVALEIAGDISWQFWPSIGIEVEDITVASLSAPDDQLAHLRSASLLVATRPLFDKQLQVEHLIIDGASLAFELDESGASNWSRLADEAKRKAERAGVADPAQVPADAMASADKAKKDATPPVSNESQEDAGSSGGELQLAVEAISISDAQVSYSDAALSRTAEFRVNALKLTGFNTENQPFALSSDWLVSVKDPAMFAERELQVAGELSADVQIASDLSKVSINSGDVTLDISGLDDEASVSTGFELEIENPTGELMFNGHVALAPVNVKTLLASLGQSVPVTAEDDALTHLSINTNVSGSARSMTLAPLTLELDDTTVSGEMAVTDLERMALEVTLAGDRINVDHYLPPPVAEKPPTNTTGNTPPKTDKTPDKPSVASGDEPLIPLDAVRALNARVRIDLREAIVSGLTMQNLRLRLNAADGLVQLTEASLDAYEGQLQASGKLDGRGSAARLSTKFEMQGLNVTPLLSDLELDEKIQLSGLMNLDATASSVGLTKNELTQAAIADANFNGAQVTVAPINVEKYFCQAISLTKSLREKDQAPAEGEATDGKGAKQEPRAEQDWPELTEMHDLQGQIQLRQQVITIKSFTAGVEQLLMGLNGQIDLAGQTFDLRLPLTLEQPSTSAEGCTVNSNYWVNRSLSLLRCRGSITTLAPAKDCRLDSKALESLLGDYTKQRLKDELVRKLGGDEKNAEGDEETDPTKAAVKGLLNQFLNKDKKDKE</sequence>
<feature type="compositionally biased region" description="Basic and acidic residues" evidence="1">
    <location>
        <begin position="591"/>
        <end position="605"/>
    </location>
</feature>
<feature type="domain" description="AsmA" evidence="3">
    <location>
        <begin position="1"/>
        <end position="581"/>
    </location>
</feature>
<dbReference type="Pfam" id="PF05170">
    <property type="entry name" value="AsmA"/>
    <property type="match status" value="1"/>
</dbReference>
<organism evidence="4 5">
    <name type="scientific">Gilvimarinus japonicus</name>
    <dbReference type="NCBI Taxonomy" id="1796469"/>
    <lineage>
        <taxon>Bacteria</taxon>
        <taxon>Pseudomonadati</taxon>
        <taxon>Pseudomonadota</taxon>
        <taxon>Gammaproteobacteria</taxon>
        <taxon>Cellvibrionales</taxon>
        <taxon>Cellvibrionaceae</taxon>
        <taxon>Gilvimarinus</taxon>
    </lineage>
</organism>
<name>A0ABV7HWC4_9GAMM</name>
<feature type="region of interest" description="Disordered" evidence="1">
    <location>
        <begin position="134"/>
        <end position="176"/>
    </location>
</feature>
<feature type="region of interest" description="Disordered" evidence="1">
    <location>
        <begin position="579"/>
        <end position="605"/>
    </location>
</feature>
<feature type="compositionally biased region" description="Low complexity" evidence="1">
    <location>
        <begin position="397"/>
        <end position="408"/>
    </location>
</feature>
<evidence type="ECO:0000256" key="1">
    <source>
        <dbReference type="SAM" id="MobiDB-lite"/>
    </source>
</evidence>
<dbReference type="RefSeq" id="WP_339617875.1">
    <property type="nucleotide sequence ID" value="NZ_AP031500.1"/>
</dbReference>
<dbReference type="Proteomes" id="UP001595548">
    <property type="component" value="Unassembled WGS sequence"/>
</dbReference>
<evidence type="ECO:0000259" key="3">
    <source>
        <dbReference type="Pfam" id="PF05170"/>
    </source>
</evidence>
<proteinExistence type="predicted"/>
<dbReference type="PANTHER" id="PTHR30441">
    <property type="entry name" value="DUF748 DOMAIN-CONTAINING PROTEIN"/>
    <property type="match status" value="1"/>
</dbReference>
<accession>A0ABV7HWC4</accession>
<keyword evidence="2" id="KW-0472">Membrane</keyword>
<dbReference type="EMBL" id="JBHRTL010000008">
    <property type="protein sequence ID" value="MFC3155962.1"/>
    <property type="molecule type" value="Genomic_DNA"/>
</dbReference>